<dbReference type="STRING" id="909663.GCA_000512235_01732"/>
<accession>A0A351U0G0</accession>
<keyword evidence="13" id="KW-1208">Phospholipid metabolism</keyword>
<comment type="similarity">
    <text evidence="3 16">Belongs to the CDP-alcohol phosphatidyltransferase class-I family.</text>
</comment>
<comment type="subcellular location">
    <subcellularLocation>
        <location evidence="1">Membrane</location>
        <topology evidence="1">Multi-pass membrane protein</topology>
    </subcellularLocation>
</comment>
<evidence type="ECO:0000256" key="16">
    <source>
        <dbReference type="RuleBase" id="RU003750"/>
    </source>
</evidence>
<dbReference type="PANTHER" id="PTHR14269:SF62">
    <property type="entry name" value="CDP-DIACYLGLYCEROL--GLYCEROL-3-PHOSPHATE 3-PHOSPHATIDYLTRANSFERASE 1, CHLOROPLASTIC"/>
    <property type="match status" value="1"/>
</dbReference>
<dbReference type="GO" id="GO:0046474">
    <property type="term" value="P:glycerophospholipid biosynthetic process"/>
    <property type="evidence" value="ECO:0007669"/>
    <property type="project" value="TreeGrafter"/>
</dbReference>
<dbReference type="Pfam" id="PF01066">
    <property type="entry name" value="CDP-OH_P_transf"/>
    <property type="match status" value="1"/>
</dbReference>
<evidence type="ECO:0000256" key="2">
    <source>
        <dbReference type="ARBA" id="ARBA00005042"/>
    </source>
</evidence>
<feature type="transmembrane region" description="Helical" evidence="17">
    <location>
        <begin position="82"/>
        <end position="106"/>
    </location>
</feature>
<dbReference type="InterPro" id="IPR048254">
    <property type="entry name" value="CDP_ALCOHOL_P_TRANSF_CS"/>
</dbReference>
<evidence type="ECO:0000256" key="9">
    <source>
        <dbReference type="ARBA" id="ARBA00022989"/>
    </source>
</evidence>
<evidence type="ECO:0000256" key="7">
    <source>
        <dbReference type="ARBA" id="ARBA00022679"/>
    </source>
</evidence>
<dbReference type="EC" id="2.7.8.5" evidence="4 15"/>
<name>A0A351U0G0_9BACT</name>
<dbReference type="InterPro" id="IPR004570">
    <property type="entry name" value="Phosphatidylglycerol_P_synth"/>
</dbReference>
<evidence type="ECO:0000313" key="19">
    <source>
        <dbReference type="Proteomes" id="UP000777265"/>
    </source>
</evidence>
<evidence type="ECO:0000256" key="13">
    <source>
        <dbReference type="ARBA" id="ARBA00023264"/>
    </source>
</evidence>
<dbReference type="PROSITE" id="PS00379">
    <property type="entry name" value="CDP_ALCOHOL_P_TRANSF"/>
    <property type="match status" value="1"/>
</dbReference>
<evidence type="ECO:0000256" key="17">
    <source>
        <dbReference type="SAM" id="Phobius"/>
    </source>
</evidence>
<keyword evidence="6" id="KW-0444">Lipid biosynthesis</keyword>
<evidence type="ECO:0000256" key="11">
    <source>
        <dbReference type="ARBA" id="ARBA00023136"/>
    </source>
</evidence>
<dbReference type="PIRSF" id="PIRSF000847">
    <property type="entry name" value="Phos_ph_gly_syn"/>
    <property type="match status" value="1"/>
</dbReference>
<evidence type="ECO:0000256" key="14">
    <source>
        <dbReference type="ARBA" id="ARBA00048586"/>
    </source>
</evidence>
<evidence type="ECO:0000256" key="4">
    <source>
        <dbReference type="ARBA" id="ARBA00013170"/>
    </source>
</evidence>
<evidence type="ECO:0000256" key="1">
    <source>
        <dbReference type="ARBA" id="ARBA00004141"/>
    </source>
</evidence>
<dbReference type="InterPro" id="IPR000462">
    <property type="entry name" value="CDP-OH_P_trans"/>
</dbReference>
<keyword evidence="8 17" id="KW-0812">Transmembrane</keyword>
<keyword evidence="12" id="KW-0594">Phospholipid biosynthesis</keyword>
<proteinExistence type="inferred from homology"/>
<gene>
    <name evidence="18" type="primary">pgsA</name>
    <name evidence="18" type="ORF">GXY80_08745</name>
</gene>
<reference evidence="18" key="1">
    <citation type="journal article" date="2020" name="Biotechnol. Biofuels">
        <title>New insights from the biogas microbiome by comprehensive genome-resolved metagenomics of nearly 1600 species originating from multiple anaerobic digesters.</title>
        <authorList>
            <person name="Campanaro S."/>
            <person name="Treu L."/>
            <person name="Rodriguez-R L.M."/>
            <person name="Kovalovszki A."/>
            <person name="Ziels R.M."/>
            <person name="Maus I."/>
            <person name="Zhu X."/>
            <person name="Kougias P.G."/>
            <person name="Basile A."/>
            <person name="Luo G."/>
            <person name="Schluter A."/>
            <person name="Konstantinidis K.T."/>
            <person name="Angelidaki I."/>
        </authorList>
    </citation>
    <scope>NUCLEOTIDE SEQUENCE</scope>
    <source>
        <strain evidence="18">AS06rmzACSIP_7</strain>
    </source>
</reference>
<dbReference type="Gene3D" id="1.20.120.1760">
    <property type="match status" value="1"/>
</dbReference>
<feature type="transmembrane region" description="Helical" evidence="17">
    <location>
        <begin position="12"/>
        <end position="33"/>
    </location>
</feature>
<protein>
    <recommendedName>
        <fullName evidence="5 15">CDP-diacylglycerol--glycerol-3-phosphate 3-phosphatidyltransferase</fullName>
        <ecNumber evidence="4 15">2.7.8.5</ecNumber>
    </recommendedName>
</protein>
<dbReference type="AlphaFoldDB" id="A0A351U0G0"/>
<dbReference type="Proteomes" id="UP000777265">
    <property type="component" value="Unassembled WGS sequence"/>
</dbReference>
<keyword evidence="7 16" id="KW-0808">Transferase</keyword>
<sequence>MNVNKDEATTLWTLPNRLSMIRILFIPLIVFLISTRKEGFLLASCLFFIVAGITDGLDGYIARKMSLTTKLGLYLDPIADKLLVSSVLITLTYYNSIPLWVTLLLVGREFLINGLRAFYAMEGIAIYPSHSGKLKTALQIIGISCVLFSSPIERIDAVIHQIGLVIVYAALFFSIYSAVDYLRALFRPSTVH</sequence>
<evidence type="ECO:0000256" key="6">
    <source>
        <dbReference type="ARBA" id="ARBA00022516"/>
    </source>
</evidence>
<dbReference type="GO" id="GO:0008444">
    <property type="term" value="F:CDP-diacylglycerol-glycerol-3-phosphate 3-phosphatidyltransferase activity"/>
    <property type="evidence" value="ECO:0007669"/>
    <property type="project" value="UniProtKB-UniRule"/>
</dbReference>
<dbReference type="GO" id="GO:0016020">
    <property type="term" value="C:membrane"/>
    <property type="evidence" value="ECO:0007669"/>
    <property type="project" value="UniProtKB-SubCell"/>
</dbReference>
<evidence type="ECO:0000256" key="3">
    <source>
        <dbReference type="ARBA" id="ARBA00010441"/>
    </source>
</evidence>
<evidence type="ECO:0000256" key="8">
    <source>
        <dbReference type="ARBA" id="ARBA00022692"/>
    </source>
</evidence>
<organism evidence="18 19">
    <name type="scientific">Syntrophorhabdus aromaticivorans</name>
    <dbReference type="NCBI Taxonomy" id="328301"/>
    <lineage>
        <taxon>Bacteria</taxon>
        <taxon>Pseudomonadati</taxon>
        <taxon>Thermodesulfobacteriota</taxon>
        <taxon>Syntrophorhabdia</taxon>
        <taxon>Syntrophorhabdales</taxon>
        <taxon>Syntrophorhabdaceae</taxon>
        <taxon>Syntrophorhabdus</taxon>
    </lineage>
</organism>
<dbReference type="PANTHER" id="PTHR14269">
    <property type="entry name" value="CDP-DIACYLGLYCEROL--GLYCEROL-3-PHOSPHATE 3-PHOSPHATIDYLTRANSFERASE-RELATED"/>
    <property type="match status" value="1"/>
</dbReference>
<evidence type="ECO:0000256" key="5">
    <source>
        <dbReference type="ARBA" id="ARBA00014944"/>
    </source>
</evidence>
<evidence type="ECO:0000256" key="10">
    <source>
        <dbReference type="ARBA" id="ARBA00023098"/>
    </source>
</evidence>
<evidence type="ECO:0000313" key="18">
    <source>
        <dbReference type="EMBL" id="NLW35550.1"/>
    </source>
</evidence>
<comment type="pathway">
    <text evidence="2">Phospholipid metabolism; phosphatidylglycerol biosynthesis; phosphatidylglycerol from CDP-diacylglycerol: step 1/2.</text>
</comment>
<keyword evidence="11 17" id="KW-0472">Membrane</keyword>
<keyword evidence="10" id="KW-0443">Lipid metabolism</keyword>
<dbReference type="InterPro" id="IPR050324">
    <property type="entry name" value="CDP-alcohol_PTase-I"/>
</dbReference>
<evidence type="ECO:0000256" key="15">
    <source>
        <dbReference type="NCBIfam" id="TIGR00560"/>
    </source>
</evidence>
<feature type="transmembrane region" description="Helical" evidence="17">
    <location>
        <begin position="40"/>
        <end position="62"/>
    </location>
</feature>
<reference evidence="18" key="2">
    <citation type="submission" date="2020-01" db="EMBL/GenBank/DDBJ databases">
        <authorList>
            <person name="Campanaro S."/>
        </authorList>
    </citation>
    <scope>NUCLEOTIDE SEQUENCE</scope>
    <source>
        <strain evidence="18">AS06rmzACSIP_7</strain>
    </source>
</reference>
<dbReference type="InterPro" id="IPR043130">
    <property type="entry name" value="CDP-OH_PTrfase_TM_dom"/>
</dbReference>
<dbReference type="NCBIfam" id="TIGR00560">
    <property type="entry name" value="pgsA"/>
    <property type="match status" value="1"/>
</dbReference>
<comment type="caution">
    <text evidence="18">The sequence shown here is derived from an EMBL/GenBank/DDBJ whole genome shotgun (WGS) entry which is preliminary data.</text>
</comment>
<dbReference type="EMBL" id="JAAYEE010000140">
    <property type="protein sequence ID" value="NLW35550.1"/>
    <property type="molecule type" value="Genomic_DNA"/>
</dbReference>
<comment type="catalytic activity">
    <reaction evidence="14">
        <text>a CDP-1,2-diacyl-sn-glycerol + sn-glycerol 3-phosphate = a 1,2-diacyl-sn-glycero-3-phospho-(1'-sn-glycero-3'-phosphate) + CMP + H(+)</text>
        <dbReference type="Rhea" id="RHEA:12593"/>
        <dbReference type="ChEBI" id="CHEBI:15378"/>
        <dbReference type="ChEBI" id="CHEBI:57597"/>
        <dbReference type="ChEBI" id="CHEBI:58332"/>
        <dbReference type="ChEBI" id="CHEBI:60110"/>
        <dbReference type="ChEBI" id="CHEBI:60377"/>
        <dbReference type="EC" id="2.7.8.5"/>
    </reaction>
</comment>
<evidence type="ECO:0000256" key="12">
    <source>
        <dbReference type="ARBA" id="ARBA00023209"/>
    </source>
</evidence>
<feature type="transmembrane region" description="Helical" evidence="17">
    <location>
        <begin position="158"/>
        <end position="179"/>
    </location>
</feature>
<keyword evidence="9 17" id="KW-1133">Transmembrane helix</keyword>